<feature type="transmembrane region" description="Helical" evidence="8">
    <location>
        <begin position="40"/>
        <end position="59"/>
    </location>
</feature>
<dbReference type="PANTHER" id="PTHR30003">
    <property type="entry name" value="L-LACTATE PERMEASE"/>
    <property type="match status" value="1"/>
</dbReference>
<dbReference type="GO" id="GO:0005886">
    <property type="term" value="C:plasma membrane"/>
    <property type="evidence" value="ECO:0007669"/>
    <property type="project" value="UniProtKB-SubCell"/>
</dbReference>
<comment type="caution">
    <text evidence="10">The sequence shown here is derived from an EMBL/GenBank/DDBJ whole genome shotgun (WGS) entry which is preliminary data.</text>
</comment>
<evidence type="ECO:0000256" key="7">
    <source>
        <dbReference type="ARBA" id="ARBA00023136"/>
    </source>
</evidence>
<feature type="transmembrane region" description="Helical" evidence="8">
    <location>
        <begin position="198"/>
        <end position="216"/>
    </location>
</feature>
<organism evidence="10 11">
    <name type="scientific">Streptomyces abyssalis</name>
    <dbReference type="NCBI Taxonomy" id="933944"/>
    <lineage>
        <taxon>Bacteria</taxon>
        <taxon>Bacillati</taxon>
        <taxon>Actinomycetota</taxon>
        <taxon>Actinomycetes</taxon>
        <taxon>Kitasatosporales</taxon>
        <taxon>Streptomycetaceae</taxon>
        <taxon>Streptomyces</taxon>
    </lineage>
</organism>
<feature type="transmembrane region" description="Helical" evidence="8">
    <location>
        <begin position="251"/>
        <end position="268"/>
    </location>
</feature>
<feature type="compositionally biased region" description="Gly residues" evidence="9">
    <location>
        <begin position="283"/>
        <end position="305"/>
    </location>
</feature>
<feature type="compositionally biased region" description="Gly residues" evidence="9">
    <location>
        <begin position="328"/>
        <end position="340"/>
    </location>
</feature>
<keyword evidence="7 8" id="KW-0472">Membrane</keyword>
<dbReference type="AlphaFoldDB" id="A0A1E7JF83"/>
<evidence type="ECO:0000256" key="1">
    <source>
        <dbReference type="ARBA" id="ARBA00004651"/>
    </source>
</evidence>
<dbReference type="STRING" id="933944.AN215_21000"/>
<evidence type="ECO:0000256" key="6">
    <source>
        <dbReference type="ARBA" id="ARBA00022989"/>
    </source>
</evidence>
<evidence type="ECO:0000256" key="5">
    <source>
        <dbReference type="ARBA" id="ARBA00022692"/>
    </source>
</evidence>
<evidence type="ECO:0000313" key="10">
    <source>
        <dbReference type="EMBL" id="OEU85127.1"/>
    </source>
</evidence>
<feature type="transmembrane region" description="Helical" evidence="8">
    <location>
        <begin position="155"/>
        <end position="178"/>
    </location>
</feature>
<keyword evidence="5 8" id="KW-0812">Transmembrane</keyword>
<feature type="transmembrane region" description="Helical" evidence="8">
    <location>
        <begin position="455"/>
        <end position="472"/>
    </location>
</feature>
<reference evidence="10 11" key="1">
    <citation type="journal article" date="2016" name="Front. Microbiol.">
        <title>Comparative Genomics Analysis of Streptomyces Species Reveals Their Adaptation to the Marine Environment and Their Diversity at the Genomic Level.</title>
        <authorList>
            <person name="Tian X."/>
            <person name="Zhang Z."/>
            <person name="Yang T."/>
            <person name="Chen M."/>
            <person name="Li J."/>
            <person name="Chen F."/>
            <person name="Yang J."/>
            <person name="Li W."/>
            <person name="Zhang B."/>
            <person name="Zhang Z."/>
            <person name="Wu J."/>
            <person name="Zhang C."/>
            <person name="Long L."/>
            <person name="Xiao J."/>
        </authorList>
    </citation>
    <scope>NUCLEOTIDE SEQUENCE [LARGE SCALE GENOMIC DNA]</scope>
    <source>
        <strain evidence="10 11">SCSIO 10390</strain>
    </source>
</reference>
<feature type="transmembrane region" description="Helical" evidence="8">
    <location>
        <begin position="413"/>
        <end position="434"/>
    </location>
</feature>
<dbReference type="PANTHER" id="PTHR30003:SF0">
    <property type="entry name" value="GLYCOLATE PERMEASE GLCA-RELATED"/>
    <property type="match status" value="1"/>
</dbReference>
<feature type="region of interest" description="Disordered" evidence="9">
    <location>
        <begin position="278"/>
        <end position="350"/>
    </location>
</feature>
<feature type="transmembrane region" description="Helical" evidence="8">
    <location>
        <begin position="115"/>
        <end position="148"/>
    </location>
</feature>
<dbReference type="PATRIC" id="fig|933944.5.peg.3372"/>
<comment type="subcellular location">
    <subcellularLocation>
        <location evidence="1 8">Cell membrane</location>
        <topology evidence="1 8">Multi-pass membrane protein</topology>
    </subcellularLocation>
</comment>
<comment type="similarity">
    <text evidence="2 8">Belongs to the lactate permease family.</text>
</comment>
<dbReference type="RefSeq" id="WP_070008808.1">
    <property type="nucleotide sequence ID" value="NZ_LJGS01000035.1"/>
</dbReference>
<evidence type="ECO:0000313" key="11">
    <source>
        <dbReference type="Proteomes" id="UP000176087"/>
    </source>
</evidence>
<dbReference type="GO" id="GO:0015295">
    <property type="term" value="F:solute:proton symporter activity"/>
    <property type="evidence" value="ECO:0007669"/>
    <property type="project" value="TreeGrafter"/>
</dbReference>
<feature type="transmembrane region" description="Helical" evidence="8">
    <location>
        <begin position="355"/>
        <end position="375"/>
    </location>
</feature>
<dbReference type="Proteomes" id="UP000176087">
    <property type="component" value="Unassembled WGS sequence"/>
</dbReference>
<accession>A0A1E7JF83</accession>
<dbReference type="OrthoDB" id="9761056at2"/>
<evidence type="ECO:0000256" key="4">
    <source>
        <dbReference type="ARBA" id="ARBA00022475"/>
    </source>
</evidence>
<feature type="transmembrane region" description="Helical" evidence="8">
    <location>
        <begin position="71"/>
        <end position="95"/>
    </location>
</feature>
<sequence>MYQPALSPLSGGLALSALVATVPLLTLFLLLGAARVRAHWAGLSALAVAVAIAVTVYGMPFKLAVLTASEGAVFGLFPIGWILVTAIWLYQLTVVSGTFEDLRQSLRLISDDPRVLAVVLAFCFGALLEALAGFGAPVAITGIMLIALGFPPFRAAVTVLVANTVPVAFGAMGIPVITAGELTKIPYTEIGEYVGRQVPVLALVVPLLLTLLVDGVRGLRQIWPVAIVCGVTFAVVQFVSSNFISVELTDIITSLASLVAAVVFLRFWQPRGTEQAKAELLRDGGGSGAAGPGGQGSPGNGGGVHGSRQQHHGGGPGGHTMPVTRAARGGGGGAHSGRGAHGAPSVRPETDGKRLATAFAPYIIVISVFSVAQLWTPVKEFLGDTDIAVPWPGLDGMLLTVNGNEVDSTVYNLAWLSSPGTLLLLSGLLTALVLRIEPQVALREFGATLVKLRTALLTVASVLALAYAMNLSGQTITIGTWIAGSGSALALLSPVLGWFGTAVTGSDTSSNALFASLQFAAAKGAGLDPTLLVAGNTSGGVVGKMISPQNLTIAATAVGCAGQESELLRATLKWSLGLLFVLCVLIYAQSGILAWTLG</sequence>
<evidence type="ECO:0000256" key="3">
    <source>
        <dbReference type="ARBA" id="ARBA00022448"/>
    </source>
</evidence>
<dbReference type="Pfam" id="PF02652">
    <property type="entry name" value="Lactate_perm"/>
    <property type="match status" value="2"/>
</dbReference>
<dbReference type="GO" id="GO:0015129">
    <property type="term" value="F:lactate transmembrane transporter activity"/>
    <property type="evidence" value="ECO:0007669"/>
    <property type="project" value="UniProtKB-UniRule"/>
</dbReference>
<name>A0A1E7JF83_9ACTN</name>
<keyword evidence="4 8" id="KW-1003">Cell membrane</keyword>
<evidence type="ECO:0000256" key="9">
    <source>
        <dbReference type="SAM" id="MobiDB-lite"/>
    </source>
</evidence>
<evidence type="ECO:0000256" key="2">
    <source>
        <dbReference type="ARBA" id="ARBA00010100"/>
    </source>
</evidence>
<dbReference type="EMBL" id="LJGT01000041">
    <property type="protein sequence ID" value="OEU85127.1"/>
    <property type="molecule type" value="Genomic_DNA"/>
</dbReference>
<gene>
    <name evidence="10" type="ORF">AN215_21000</name>
</gene>
<dbReference type="PRINTS" id="PR00173">
    <property type="entry name" value="EDTRNSPORT"/>
</dbReference>
<keyword evidence="11" id="KW-1185">Reference proteome</keyword>
<dbReference type="InterPro" id="IPR003804">
    <property type="entry name" value="Lactate_perm"/>
</dbReference>
<feature type="transmembrane region" description="Helical" evidence="8">
    <location>
        <begin position="576"/>
        <end position="597"/>
    </location>
</feature>
<protein>
    <recommendedName>
        <fullName evidence="8">L-lactate permease</fullName>
    </recommendedName>
</protein>
<feature type="transmembrane region" description="Helical" evidence="8">
    <location>
        <begin position="223"/>
        <end position="245"/>
    </location>
</feature>
<feature type="transmembrane region" description="Helical" evidence="8">
    <location>
        <begin position="12"/>
        <end position="34"/>
    </location>
</feature>
<feature type="transmembrane region" description="Helical" evidence="8">
    <location>
        <begin position="478"/>
        <end position="499"/>
    </location>
</feature>
<keyword evidence="6 8" id="KW-1133">Transmembrane helix</keyword>
<evidence type="ECO:0000256" key="8">
    <source>
        <dbReference type="RuleBase" id="RU365092"/>
    </source>
</evidence>
<comment type="function">
    <text evidence="8">Uptake of L-lactate across the membrane. Can also transport D-lactate and glycolate.</text>
</comment>
<keyword evidence="3 8" id="KW-0813">Transport</keyword>
<proteinExistence type="inferred from homology"/>